<dbReference type="GO" id="GO:0048046">
    <property type="term" value="C:apoplast"/>
    <property type="evidence" value="ECO:0007669"/>
    <property type="project" value="UniProtKB-SubCell"/>
</dbReference>
<comment type="subcellular location">
    <subcellularLocation>
        <location evidence="1">Secreted</location>
        <location evidence="1">Extracellular space</location>
        <location evidence="1">Apoplast</location>
    </subcellularLocation>
</comment>
<protein>
    <submittedName>
        <fullName evidence="6">Uncharacterized protein</fullName>
    </submittedName>
</protein>
<evidence type="ECO:0000256" key="3">
    <source>
        <dbReference type="ARBA" id="ARBA00022525"/>
    </source>
</evidence>
<evidence type="ECO:0000256" key="5">
    <source>
        <dbReference type="ARBA" id="ARBA00023591"/>
    </source>
</evidence>
<keyword evidence="2" id="KW-0052">Apoplast</keyword>
<proteinExistence type="inferred from homology"/>
<reference evidence="6 7" key="1">
    <citation type="journal article" date="2021" name="Commun. Biol.">
        <title>The genome of Shorea leprosula (Dipterocarpaceae) highlights the ecological relevance of drought in aseasonal tropical rainforests.</title>
        <authorList>
            <person name="Ng K.K.S."/>
            <person name="Kobayashi M.J."/>
            <person name="Fawcett J.A."/>
            <person name="Hatakeyama M."/>
            <person name="Paape T."/>
            <person name="Ng C.H."/>
            <person name="Ang C.C."/>
            <person name="Tnah L.H."/>
            <person name="Lee C.T."/>
            <person name="Nishiyama T."/>
            <person name="Sese J."/>
            <person name="O'Brien M.J."/>
            <person name="Copetti D."/>
            <person name="Mohd Noor M.I."/>
            <person name="Ong R.C."/>
            <person name="Putra M."/>
            <person name="Sireger I.Z."/>
            <person name="Indrioko S."/>
            <person name="Kosugi Y."/>
            <person name="Izuno A."/>
            <person name="Isagi Y."/>
            <person name="Lee S.L."/>
            <person name="Shimizu K.K."/>
        </authorList>
    </citation>
    <scope>NUCLEOTIDE SEQUENCE [LARGE SCALE GENOMIC DNA]</scope>
    <source>
        <strain evidence="6">214</strain>
    </source>
</reference>
<dbReference type="AlphaFoldDB" id="A0AAV5KL81"/>
<evidence type="ECO:0000256" key="4">
    <source>
        <dbReference type="ARBA" id="ARBA00022729"/>
    </source>
</evidence>
<dbReference type="Proteomes" id="UP001054252">
    <property type="component" value="Unassembled WGS sequence"/>
</dbReference>
<accession>A0AAV5KL81</accession>
<keyword evidence="4" id="KW-0732">Signal</keyword>
<evidence type="ECO:0000256" key="2">
    <source>
        <dbReference type="ARBA" id="ARBA00022523"/>
    </source>
</evidence>
<gene>
    <name evidence="6" type="ORF">SLEP1_g34828</name>
</gene>
<organism evidence="6 7">
    <name type="scientific">Rubroshorea leprosula</name>
    <dbReference type="NCBI Taxonomy" id="152421"/>
    <lineage>
        <taxon>Eukaryota</taxon>
        <taxon>Viridiplantae</taxon>
        <taxon>Streptophyta</taxon>
        <taxon>Embryophyta</taxon>
        <taxon>Tracheophyta</taxon>
        <taxon>Spermatophyta</taxon>
        <taxon>Magnoliopsida</taxon>
        <taxon>eudicotyledons</taxon>
        <taxon>Gunneridae</taxon>
        <taxon>Pentapetalae</taxon>
        <taxon>rosids</taxon>
        <taxon>malvids</taxon>
        <taxon>Malvales</taxon>
        <taxon>Dipterocarpaceae</taxon>
        <taxon>Rubroshorea</taxon>
    </lineage>
</organism>
<name>A0AAV5KL81_9ROSI</name>
<comment type="similarity">
    <text evidence="5">Belongs to the EXORDIUM family.</text>
</comment>
<keyword evidence="3" id="KW-0964">Secreted</keyword>
<dbReference type="InterPro" id="IPR006766">
    <property type="entry name" value="EXORDIUM-like"/>
</dbReference>
<sequence length="105" mass="10910">MPIYGSQNPPIVAPNNNVGLDGMMINLASLLAGTATNPFENGYLEGPAKAPLKAASACPGVYGKGPYVGYARQASCNARGDNRRKNLLPALYDPATCDLGLKDEG</sequence>
<evidence type="ECO:0000313" key="6">
    <source>
        <dbReference type="EMBL" id="GKV25380.1"/>
    </source>
</evidence>
<keyword evidence="7" id="KW-1185">Reference proteome</keyword>
<dbReference type="EMBL" id="BPVZ01000068">
    <property type="protein sequence ID" value="GKV25380.1"/>
    <property type="molecule type" value="Genomic_DNA"/>
</dbReference>
<comment type="caution">
    <text evidence="6">The sequence shown here is derived from an EMBL/GenBank/DDBJ whole genome shotgun (WGS) entry which is preliminary data.</text>
</comment>
<evidence type="ECO:0000256" key="1">
    <source>
        <dbReference type="ARBA" id="ARBA00004271"/>
    </source>
</evidence>
<dbReference type="PANTHER" id="PTHR31279:SF54">
    <property type="entry name" value="PROTEIN EXORDIUM-RELATED"/>
    <property type="match status" value="1"/>
</dbReference>
<dbReference type="PANTHER" id="PTHR31279">
    <property type="entry name" value="PROTEIN EXORDIUM-LIKE 5"/>
    <property type="match status" value="1"/>
</dbReference>
<evidence type="ECO:0000313" key="7">
    <source>
        <dbReference type="Proteomes" id="UP001054252"/>
    </source>
</evidence>
<dbReference type="Pfam" id="PF04674">
    <property type="entry name" value="Phi_1"/>
    <property type="match status" value="1"/>
</dbReference>